<feature type="transmembrane region" description="Helical" evidence="1">
    <location>
        <begin position="266"/>
        <end position="289"/>
    </location>
</feature>
<feature type="transmembrane region" description="Helical" evidence="1">
    <location>
        <begin position="111"/>
        <end position="129"/>
    </location>
</feature>
<feature type="transmembrane region" description="Helical" evidence="1">
    <location>
        <begin position="20"/>
        <end position="40"/>
    </location>
</feature>
<dbReference type="GO" id="GO:0005886">
    <property type="term" value="C:plasma membrane"/>
    <property type="evidence" value="ECO:0007669"/>
    <property type="project" value="TreeGrafter"/>
</dbReference>
<keyword evidence="1" id="KW-0472">Membrane</keyword>
<name>A0A7H0FZW6_9GAMM</name>
<feature type="transmembrane region" description="Helical" evidence="1">
    <location>
        <begin position="242"/>
        <end position="260"/>
    </location>
</feature>
<dbReference type="Proteomes" id="UP000516018">
    <property type="component" value="Chromosome"/>
</dbReference>
<dbReference type="PANTHER" id="PTHR43535:SF1">
    <property type="entry name" value="PHOSPHATIDATE CYTIDYLYLTRANSFERASE"/>
    <property type="match status" value="1"/>
</dbReference>
<protein>
    <submittedName>
        <fullName evidence="2">Phosphatidate cytidylyltransferase</fullName>
    </submittedName>
</protein>
<feature type="transmembrane region" description="Helical" evidence="1">
    <location>
        <begin position="69"/>
        <end position="99"/>
    </location>
</feature>
<dbReference type="KEGG" id="lsx:H8B22_05070"/>
<proteinExistence type="predicted"/>
<sequence>MIDSASITHSGFTGSRMQWLFLGIAGVLLLATLVAEFLRWRLHGNQRAGLDLERSRGVIDNLVARIRAWWLMAALVGAAFALGRVGVIVFFALVSLFALREFITLTPTRRGDYWALVAAFYVVLPWQYWLVYTGWYGLATLLIPVYAFLFLPILATSGGDTTRYLERAAKVQWGLMICVYCISHVPALLNLKIPGFEGGNLLLIAFLVIVVQSSDVLQYVWGKLAGKRLVAPKLSPSKTLEGFVGGVLSATALGAALWWITPFTPLQAAGMALVVNLMGFYGGLVMSAIKRDRGIKDWGHMIEGHGGMLDRLDSVCFAAPVFFHFTRYWFAVPG</sequence>
<feature type="transmembrane region" description="Helical" evidence="1">
    <location>
        <begin position="135"/>
        <end position="159"/>
    </location>
</feature>
<feature type="transmembrane region" description="Helical" evidence="1">
    <location>
        <begin position="171"/>
        <end position="189"/>
    </location>
</feature>
<keyword evidence="2" id="KW-0548">Nucleotidyltransferase</keyword>
<reference evidence="2 3" key="1">
    <citation type="submission" date="2020-08" db="EMBL/GenBank/DDBJ databases">
        <title>Lysobacter sp. II4 sp. nov., isolated from soil.</title>
        <authorList>
            <person name="Woo C.Y."/>
            <person name="Kim J."/>
        </authorList>
    </citation>
    <scope>NUCLEOTIDE SEQUENCE [LARGE SCALE GENOMIC DNA]</scope>
    <source>
        <strain evidence="2 3">II4</strain>
    </source>
</reference>
<keyword evidence="3" id="KW-1185">Reference proteome</keyword>
<keyword evidence="1" id="KW-0812">Transmembrane</keyword>
<organism evidence="2 3">
    <name type="scientific">Agrilutibacter terrestris</name>
    <dbReference type="NCBI Taxonomy" id="2865112"/>
    <lineage>
        <taxon>Bacteria</taxon>
        <taxon>Pseudomonadati</taxon>
        <taxon>Pseudomonadota</taxon>
        <taxon>Gammaproteobacteria</taxon>
        <taxon>Lysobacterales</taxon>
        <taxon>Lysobacteraceae</taxon>
        <taxon>Agrilutibacter</taxon>
    </lineage>
</organism>
<evidence type="ECO:0000313" key="2">
    <source>
        <dbReference type="EMBL" id="QNP41582.1"/>
    </source>
</evidence>
<keyword evidence="2" id="KW-0808">Transferase</keyword>
<dbReference type="RefSeq" id="WP_187713018.1">
    <property type="nucleotide sequence ID" value="NZ_CP060820.1"/>
</dbReference>
<gene>
    <name evidence="2" type="ORF">H8B22_05070</name>
</gene>
<dbReference type="EMBL" id="CP060820">
    <property type="protein sequence ID" value="QNP41582.1"/>
    <property type="molecule type" value="Genomic_DNA"/>
</dbReference>
<dbReference type="GO" id="GO:0016779">
    <property type="term" value="F:nucleotidyltransferase activity"/>
    <property type="evidence" value="ECO:0007669"/>
    <property type="project" value="UniProtKB-KW"/>
</dbReference>
<keyword evidence="1" id="KW-1133">Transmembrane helix</keyword>
<evidence type="ECO:0000256" key="1">
    <source>
        <dbReference type="SAM" id="Phobius"/>
    </source>
</evidence>
<dbReference type="PANTHER" id="PTHR43535">
    <property type="entry name" value="PHOSPHATIDATE CYTIDYLYLTRANSFERASE"/>
    <property type="match status" value="1"/>
</dbReference>
<feature type="transmembrane region" description="Helical" evidence="1">
    <location>
        <begin position="201"/>
        <end position="221"/>
    </location>
</feature>
<evidence type="ECO:0000313" key="3">
    <source>
        <dbReference type="Proteomes" id="UP000516018"/>
    </source>
</evidence>
<dbReference type="GO" id="GO:0009273">
    <property type="term" value="P:peptidoglycan-based cell wall biogenesis"/>
    <property type="evidence" value="ECO:0007669"/>
    <property type="project" value="TreeGrafter"/>
</dbReference>
<dbReference type="AlphaFoldDB" id="A0A7H0FZW6"/>
<accession>A0A7H0FZW6</accession>
<dbReference type="Pfam" id="PF01148">
    <property type="entry name" value="CTP_transf_1"/>
    <property type="match status" value="1"/>
</dbReference>